<dbReference type="Proteomes" id="UP000235388">
    <property type="component" value="Unassembled WGS sequence"/>
</dbReference>
<feature type="compositionally biased region" description="Basic and acidic residues" evidence="1">
    <location>
        <begin position="956"/>
        <end position="968"/>
    </location>
</feature>
<gene>
    <name evidence="2" type="ORF">PCANC_21441</name>
</gene>
<protein>
    <submittedName>
        <fullName evidence="2">Uncharacterized protein</fullName>
    </submittedName>
</protein>
<organism evidence="2 3">
    <name type="scientific">Puccinia coronata f. sp. avenae</name>
    <dbReference type="NCBI Taxonomy" id="200324"/>
    <lineage>
        <taxon>Eukaryota</taxon>
        <taxon>Fungi</taxon>
        <taxon>Dikarya</taxon>
        <taxon>Basidiomycota</taxon>
        <taxon>Pucciniomycotina</taxon>
        <taxon>Pucciniomycetes</taxon>
        <taxon>Pucciniales</taxon>
        <taxon>Pucciniaceae</taxon>
        <taxon>Puccinia</taxon>
    </lineage>
</organism>
<feature type="compositionally biased region" description="Polar residues" evidence="1">
    <location>
        <begin position="164"/>
        <end position="176"/>
    </location>
</feature>
<accession>A0A2N5TRW0</accession>
<sequence>MFNSTFFHRRPPSYDYHSTEDINQSAYRPTEDINRSGNADPHQSHSSSYIAGVAPPGSSSQWDCRPMTLNYSSEMHPVDHMTPGRSSSGQQHHYSASWNQQLMDNVEPSPAQTGSYSRQPIQAQPATRGTYQHAHPESQVLLHHDHRISQPSSQSIPTIEPRISHSQTPQSQNCHSYTARGTHRAFHLLADSQARRHPTHHPYAPPPSNTKQPTAPPLQLSQLPNVDDELRQALEGPKKSKPRRSKKNGDTGSTATTRRRSKRNENPPIAAPSAHLAPAVSPIRVPCLEITDLDFASLEGLPDGPLPLPIDEIALANHLHQDRQDNEPLPIEDFNQHPDDREDTSASYDPAALDDNAGVGSNPIPGAPVEFGHPETGASSTTRVEQHPRLNRTNKERSEEGPKSTRKRLSPLLMEEIRGLDLDELRQRVATHAHYVRLDAHDKLELDEVYNEFQRQVYVITLKNLLHDEAVMNYLAIKNRSRGSTMYNNFCQYDPEASAIKNDKSIKIQRRWSLCGALWRKLDKTTQIKFKDPNFLKTLPNPFPPIEETNQDNNHDLQDDVAKELAEEIGVAEDDIAGRVSEANTVENNTNTTEHNLNTEEPNTNSVERNVSNQKKPRKWIKPNQFDASAWARKVIVDMSNFANSYGVEGYLVVCYPHKNGRAVHAGGSRMGEAFLDMFAVDPNPAGGFLDFVRGQRAISKVLGREAPLPVTKRKRNVTENDLKKCPYTKGGLSENVDEIRKQLRHALFEATNGTWIKGWPGKNTKETLKKLNVSLQVKPNEHNIKAHEFCKELSRVRIGHTHRLLTALAEGCVVLKTRVEGEESNNESVGEHISEDGDEINVTPVGPIVQTLQNKTATKSKKAATKKSTETRSKKANTATKKSTSTRAKKSSSATKRSTLASAKKAQGSRNEIVCQVKKPRGKRNQATDSSSEEDDTPTESSEDLDWNEEDESSDDSKSDEGDKSDQEGGSDEVIE</sequence>
<proteinExistence type="predicted"/>
<feature type="compositionally biased region" description="Polar residues" evidence="1">
    <location>
        <begin position="84"/>
        <end position="103"/>
    </location>
</feature>
<feature type="compositionally biased region" description="Polar residues" evidence="1">
    <location>
        <begin position="110"/>
        <end position="130"/>
    </location>
</feature>
<keyword evidence="3" id="KW-1185">Reference proteome</keyword>
<feature type="region of interest" description="Disordered" evidence="1">
    <location>
        <begin position="589"/>
        <end position="616"/>
    </location>
</feature>
<reference evidence="2 3" key="1">
    <citation type="submission" date="2017-11" db="EMBL/GenBank/DDBJ databases">
        <title>De novo assembly and phasing of dikaryotic genomes from two isolates of Puccinia coronata f. sp. avenae, the causal agent of oat crown rust.</title>
        <authorList>
            <person name="Miller M.E."/>
            <person name="Zhang Y."/>
            <person name="Omidvar V."/>
            <person name="Sperschneider J."/>
            <person name="Schwessinger B."/>
            <person name="Raley C."/>
            <person name="Palmer J.M."/>
            <person name="Garnica D."/>
            <person name="Upadhyaya N."/>
            <person name="Rathjen J."/>
            <person name="Taylor J.M."/>
            <person name="Park R.F."/>
            <person name="Dodds P.N."/>
            <person name="Hirsch C.D."/>
            <person name="Kianian S.F."/>
            <person name="Figueroa M."/>
        </authorList>
    </citation>
    <scope>NUCLEOTIDE SEQUENCE [LARGE SCALE GENOMIC DNA]</scope>
    <source>
        <strain evidence="2">12NC29</strain>
    </source>
</reference>
<feature type="region of interest" description="Disordered" evidence="1">
    <location>
        <begin position="30"/>
        <end position="133"/>
    </location>
</feature>
<evidence type="ECO:0000313" key="2">
    <source>
        <dbReference type="EMBL" id="PLW28211.1"/>
    </source>
</evidence>
<feature type="region of interest" description="Disordered" evidence="1">
    <location>
        <begin position="822"/>
        <end position="843"/>
    </location>
</feature>
<evidence type="ECO:0000256" key="1">
    <source>
        <dbReference type="SAM" id="MobiDB-lite"/>
    </source>
</evidence>
<feature type="compositionally biased region" description="Acidic residues" evidence="1">
    <location>
        <begin position="932"/>
        <end position="955"/>
    </location>
</feature>
<feature type="compositionally biased region" description="Polar residues" evidence="1">
    <location>
        <begin position="209"/>
        <end position="221"/>
    </location>
</feature>
<feature type="compositionally biased region" description="Low complexity" evidence="1">
    <location>
        <begin position="877"/>
        <end position="907"/>
    </location>
</feature>
<dbReference type="STRING" id="200324.A0A2N5TRW0"/>
<dbReference type="OrthoDB" id="2507709at2759"/>
<feature type="region of interest" description="Disordered" evidence="1">
    <location>
        <begin position="855"/>
        <end position="977"/>
    </location>
</feature>
<feature type="compositionally biased region" description="Low complexity" evidence="1">
    <location>
        <begin position="589"/>
        <end position="605"/>
    </location>
</feature>
<dbReference type="EMBL" id="PGCJ01000453">
    <property type="protein sequence ID" value="PLW28211.1"/>
    <property type="molecule type" value="Genomic_DNA"/>
</dbReference>
<feature type="compositionally biased region" description="Basic and acidic residues" evidence="1">
    <location>
        <begin position="384"/>
        <end position="403"/>
    </location>
</feature>
<feature type="region of interest" description="Disordered" evidence="1">
    <location>
        <begin position="325"/>
        <end position="410"/>
    </location>
</feature>
<feature type="region of interest" description="Disordered" evidence="1">
    <location>
        <begin position="234"/>
        <end position="275"/>
    </location>
</feature>
<dbReference type="AlphaFoldDB" id="A0A2N5TRW0"/>
<feature type="compositionally biased region" description="Basic and acidic residues" evidence="1">
    <location>
        <begin position="334"/>
        <end position="344"/>
    </location>
</feature>
<feature type="region of interest" description="Disordered" evidence="1">
    <location>
        <begin position="148"/>
        <end position="176"/>
    </location>
</feature>
<feature type="region of interest" description="Disordered" evidence="1">
    <location>
        <begin position="196"/>
        <end position="221"/>
    </location>
</feature>
<evidence type="ECO:0000313" key="3">
    <source>
        <dbReference type="Proteomes" id="UP000235388"/>
    </source>
</evidence>
<comment type="caution">
    <text evidence="2">The sequence shown here is derived from an EMBL/GenBank/DDBJ whole genome shotgun (WGS) entry which is preliminary data.</text>
</comment>
<name>A0A2N5TRW0_9BASI</name>